<protein>
    <recommendedName>
        <fullName evidence="8">FHA domain-containing protein</fullName>
    </recommendedName>
</protein>
<dbReference type="SMART" id="SM00744">
    <property type="entry name" value="RINGv"/>
    <property type="match status" value="1"/>
</dbReference>
<dbReference type="Pfam" id="PF12906">
    <property type="entry name" value="RINGv"/>
    <property type="match status" value="1"/>
</dbReference>
<name>A0E1A1_PARTE</name>
<dbReference type="STRING" id="5888.A0E1A1"/>
<gene>
    <name evidence="6" type="ORF">GSPATT00022237001</name>
</gene>
<dbReference type="Gene3D" id="2.60.200.20">
    <property type="match status" value="1"/>
</dbReference>
<dbReference type="PROSITE" id="PS50006">
    <property type="entry name" value="FHA_DOMAIN"/>
    <property type="match status" value="1"/>
</dbReference>
<dbReference type="PANTHER" id="PTHR46210:SF1">
    <property type="entry name" value="FHA DOMAIN-CONTAINING PROTEIN"/>
    <property type="match status" value="1"/>
</dbReference>
<reference evidence="6 7" key="1">
    <citation type="journal article" date="2006" name="Nature">
        <title>Global trends of whole-genome duplications revealed by the ciliate Paramecium tetraurelia.</title>
        <authorList>
            <consortium name="Genoscope"/>
            <person name="Aury J.-M."/>
            <person name="Jaillon O."/>
            <person name="Duret L."/>
            <person name="Noel B."/>
            <person name="Jubin C."/>
            <person name="Porcel B.M."/>
            <person name="Segurens B."/>
            <person name="Daubin V."/>
            <person name="Anthouard V."/>
            <person name="Aiach N."/>
            <person name="Arnaiz O."/>
            <person name="Billaut A."/>
            <person name="Beisson J."/>
            <person name="Blanc I."/>
            <person name="Bouhouche K."/>
            <person name="Camara F."/>
            <person name="Duharcourt S."/>
            <person name="Guigo R."/>
            <person name="Gogendeau D."/>
            <person name="Katinka M."/>
            <person name="Keller A.-M."/>
            <person name="Kissmehl R."/>
            <person name="Klotz C."/>
            <person name="Koll F."/>
            <person name="Le Moue A."/>
            <person name="Lepere C."/>
            <person name="Malinsky S."/>
            <person name="Nowacki M."/>
            <person name="Nowak J.K."/>
            <person name="Plattner H."/>
            <person name="Poulain J."/>
            <person name="Ruiz F."/>
            <person name="Serrano V."/>
            <person name="Zagulski M."/>
            <person name="Dessen P."/>
            <person name="Betermier M."/>
            <person name="Weissenbach J."/>
            <person name="Scarpelli C."/>
            <person name="Schachter V."/>
            <person name="Sperling L."/>
            <person name="Meyer E."/>
            <person name="Cohen J."/>
            <person name="Wincker P."/>
        </authorList>
    </citation>
    <scope>NUCLEOTIDE SEQUENCE [LARGE SCALE GENOMIC DNA]</scope>
    <source>
        <strain evidence="6 7">Stock d4-2</strain>
    </source>
</reference>
<dbReference type="PROSITE" id="PS51292">
    <property type="entry name" value="ZF_RING_CH"/>
    <property type="match status" value="1"/>
</dbReference>
<evidence type="ECO:0000256" key="3">
    <source>
        <dbReference type="ARBA" id="ARBA00022833"/>
    </source>
</evidence>
<dbReference type="GO" id="GO:0008270">
    <property type="term" value="F:zinc ion binding"/>
    <property type="evidence" value="ECO:0007669"/>
    <property type="project" value="UniProtKB-KW"/>
</dbReference>
<keyword evidence="1" id="KW-0479">Metal-binding</keyword>
<dbReference type="PANTHER" id="PTHR46210">
    <property type="entry name" value="FHA DOMAIN-CONTAINING PROTEIN"/>
    <property type="match status" value="1"/>
</dbReference>
<dbReference type="OMA" id="SEQIMCR"/>
<dbReference type="Gene3D" id="3.30.40.10">
    <property type="entry name" value="Zinc/RING finger domain, C3HC4 (zinc finger)"/>
    <property type="match status" value="1"/>
</dbReference>
<keyword evidence="7" id="KW-1185">Reference proteome</keyword>
<dbReference type="KEGG" id="ptm:GSPATT00022237001"/>
<feature type="domain" description="FHA" evidence="4">
    <location>
        <begin position="312"/>
        <end position="355"/>
    </location>
</feature>
<evidence type="ECO:0000259" key="4">
    <source>
        <dbReference type="PROSITE" id="PS50006"/>
    </source>
</evidence>
<dbReference type="InterPro" id="IPR013083">
    <property type="entry name" value="Znf_RING/FYVE/PHD"/>
</dbReference>
<keyword evidence="3" id="KW-0862">Zinc</keyword>
<dbReference type="CDD" id="cd00060">
    <property type="entry name" value="FHA"/>
    <property type="match status" value="1"/>
</dbReference>
<dbReference type="HOGENOM" id="CLU_034613_1_0_1"/>
<proteinExistence type="predicted"/>
<dbReference type="Proteomes" id="UP000000600">
    <property type="component" value="Unassembled WGS sequence"/>
</dbReference>
<evidence type="ECO:0000313" key="7">
    <source>
        <dbReference type="Proteomes" id="UP000000600"/>
    </source>
</evidence>
<dbReference type="GeneID" id="5042250"/>
<keyword evidence="2" id="KW-0863">Zinc-finger</keyword>
<evidence type="ECO:0000313" key="6">
    <source>
        <dbReference type="EMBL" id="CAK89068.1"/>
    </source>
</evidence>
<feature type="domain" description="RING-CH-type" evidence="5">
    <location>
        <begin position="183"/>
        <end position="259"/>
    </location>
</feature>
<dbReference type="SUPFAM" id="SSF57850">
    <property type="entry name" value="RING/U-box"/>
    <property type="match status" value="1"/>
</dbReference>
<dbReference type="eggNOG" id="KOG1609">
    <property type="taxonomic scope" value="Eukaryota"/>
</dbReference>
<dbReference type="AlphaFoldDB" id="A0E1A1"/>
<dbReference type="InterPro" id="IPR011016">
    <property type="entry name" value="Znf_RING-CH"/>
</dbReference>
<dbReference type="RefSeq" id="XP_001456465.1">
    <property type="nucleotide sequence ID" value="XM_001456428.1"/>
</dbReference>
<evidence type="ECO:0008006" key="8">
    <source>
        <dbReference type="Google" id="ProtNLM"/>
    </source>
</evidence>
<dbReference type="InterPro" id="IPR000253">
    <property type="entry name" value="FHA_dom"/>
</dbReference>
<evidence type="ECO:0000256" key="1">
    <source>
        <dbReference type="ARBA" id="ARBA00022723"/>
    </source>
</evidence>
<dbReference type="EMBL" id="CT868653">
    <property type="protein sequence ID" value="CAK89068.1"/>
    <property type="molecule type" value="Genomic_DNA"/>
</dbReference>
<dbReference type="SUPFAM" id="SSF49879">
    <property type="entry name" value="SMAD/FHA domain"/>
    <property type="match status" value="1"/>
</dbReference>
<dbReference type="InParanoid" id="A0E1A1"/>
<organism evidence="6 7">
    <name type="scientific">Paramecium tetraurelia</name>
    <dbReference type="NCBI Taxonomy" id="5888"/>
    <lineage>
        <taxon>Eukaryota</taxon>
        <taxon>Sar</taxon>
        <taxon>Alveolata</taxon>
        <taxon>Ciliophora</taxon>
        <taxon>Intramacronucleata</taxon>
        <taxon>Oligohymenophorea</taxon>
        <taxon>Peniculida</taxon>
        <taxon>Parameciidae</taxon>
        <taxon>Paramecium</taxon>
    </lineage>
</organism>
<evidence type="ECO:0000256" key="2">
    <source>
        <dbReference type="ARBA" id="ARBA00022771"/>
    </source>
</evidence>
<dbReference type="OrthoDB" id="264354at2759"/>
<dbReference type="Pfam" id="PF00498">
    <property type="entry name" value="FHA"/>
    <property type="match status" value="1"/>
</dbReference>
<evidence type="ECO:0000259" key="5">
    <source>
        <dbReference type="PROSITE" id="PS51292"/>
    </source>
</evidence>
<dbReference type="InterPro" id="IPR008984">
    <property type="entry name" value="SMAD_FHA_dom_sf"/>
</dbReference>
<sequence length="381" mass="44526">MGNCQGQCYQKSLSQANNVDCTKLIILVKTWQKDAFSLFDYENAANVQEQKFIVIIFKLHLQIGNEGYLVGRNQVEWIENESIIKDQLCKIKKKNENYFIVNPHFQNDDKKQSIQENEESHNIVNKTVSDKFGNKIWKVIHESGVLLQEGDVIKLGRVKFTIRQIALQIKPQEQKSEYESSQSNSSEQIMCRICCSSQKSIKNPLLNPCKCSGSIKYIHLECLKTWLRMKLENRQSDNCIVYLWKNLECELCKFNYPPKFKSDDAYYDLVELSKPNDYPYLMMEFTNKQGQQLEWNNSSGIYILKFSNVQELKLGRSTDTDIRVNDISVSRNHARLMVQEKKVYLFDNHSKFGTLHLIRSERLQIQRGMEVQVGRSLISFQ</sequence>
<accession>A0E1A1</accession>